<evidence type="ECO:0000256" key="9">
    <source>
        <dbReference type="SAM" id="Phobius"/>
    </source>
</evidence>
<feature type="transmembrane region" description="Helical" evidence="9">
    <location>
        <begin position="191"/>
        <end position="209"/>
    </location>
</feature>
<feature type="transmembrane region" description="Helical" evidence="9">
    <location>
        <begin position="96"/>
        <end position="116"/>
    </location>
</feature>
<sequence>MDVLQLLVSGLANGCVYGLVALGFVLIYKATEAVNFAQGDFMMLGAFVTLGLVNPEYAGLPFWVALPLVFLIMGAIGYLIDATILRVVFGQSQTAVIILTIALGFILRFIAGSIWGHEPQSLRSPLAFGDVRFGTVVLGTVDLAVIVVTLLLTLVLWQFFQKTKVGLAMQAASQNQMAAYYMGIPVKRVQGMVWALAGIVAAIAGILYASKGALEPNAGFIGIKAFAAAVIGGFGSLPGALMGGLLVGIIEPFAARYLPPGYSQIAPYALLILVLVFRPHGLFSQVRTKKV</sequence>
<keyword evidence="5" id="KW-0029">Amino-acid transport</keyword>
<keyword evidence="11" id="KW-1185">Reference proteome</keyword>
<organism evidence="10 11">
    <name type="scientific">Gemmobacter megaterium</name>
    <dbReference type="NCBI Taxonomy" id="1086013"/>
    <lineage>
        <taxon>Bacteria</taxon>
        <taxon>Pseudomonadati</taxon>
        <taxon>Pseudomonadota</taxon>
        <taxon>Alphaproteobacteria</taxon>
        <taxon>Rhodobacterales</taxon>
        <taxon>Paracoccaceae</taxon>
        <taxon>Gemmobacter</taxon>
    </lineage>
</organism>
<evidence type="ECO:0000256" key="4">
    <source>
        <dbReference type="ARBA" id="ARBA00022692"/>
    </source>
</evidence>
<dbReference type="Proteomes" id="UP000186141">
    <property type="component" value="Unassembled WGS sequence"/>
</dbReference>
<accession>A0A1N7QKT6</accession>
<evidence type="ECO:0000256" key="6">
    <source>
        <dbReference type="ARBA" id="ARBA00022989"/>
    </source>
</evidence>
<evidence type="ECO:0000313" key="10">
    <source>
        <dbReference type="EMBL" id="SIT23463.1"/>
    </source>
</evidence>
<dbReference type="GO" id="GO:0022857">
    <property type="term" value="F:transmembrane transporter activity"/>
    <property type="evidence" value="ECO:0007669"/>
    <property type="project" value="InterPro"/>
</dbReference>
<dbReference type="AlphaFoldDB" id="A0A1N7QKT6"/>
<dbReference type="STRING" id="1086013.SAMN05421774_11435"/>
<evidence type="ECO:0000256" key="3">
    <source>
        <dbReference type="ARBA" id="ARBA00022475"/>
    </source>
</evidence>
<proteinExistence type="inferred from homology"/>
<dbReference type="PANTHER" id="PTHR11795:SF451">
    <property type="entry name" value="ABC TRANSPORTER PERMEASE PROTEIN"/>
    <property type="match status" value="1"/>
</dbReference>
<dbReference type="GO" id="GO:0005886">
    <property type="term" value="C:plasma membrane"/>
    <property type="evidence" value="ECO:0007669"/>
    <property type="project" value="UniProtKB-SubCell"/>
</dbReference>
<feature type="transmembrane region" description="Helical" evidence="9">
    <location>
        <begin position="6"/>
        <end position="28"/>
    </location>
</feature>
<evidence type="ECO:0000256" key="1">
    <source>
        <dbReference type="ARBA" id="ARBA00004651"/>
    </source>
</evidence>
<evidence type="ECO:0000256" key="8">
    <source>
        <dbReference type="ARBA" id="ARBA00037998"/>
    </source>
</evidence>
<keyword evidence="7 9" id="KW-0472">Membrane</keyword>
<protein>
    <submittedName>
        <fullName evidence="10">Amino acid/amide ABC transporter membrane protein 1, HAAT family</fullName>
    </submittedName>
</protein>
<comment type="similarity">
    <text evidence="8">Belongs to the binding-protein-dependent transport system permease family. LivHM subfamily.</text>
</comment>
<name>A0A1N7QKT6_9RHOB</name>
<feature type="transmembrane region" description="Helical" evidence="9">
    <location>
        <begin position="136"/>
        <end position="160"/>
    </location>
</feature>
<keyword evidence="3" id="KW-1003">Cell membrane</keyword>
<dbReference type="Pfam" id="PF02653">
    <property type="entry name" value="BPD_transp_2"/>
    <property type="match status" value="1"/>
</dbReference>
<comment type="subcellular location">
    <subcellularLocation>
        <location evidence="1">Cell membrane</location>
        <topology evidence="1">Multi-pass membrane protein</topology>
    </subcellularLocation>
</comment>
<dbReference type="InterPro" id="IPR052157">
    <property type="entry name" value="BCAA_transport_permease"/>
</dbReference>
<feature type="transmembrane region" description="Helical" evidence="9">
    <location>
        <begin position="262"/>
        <end position="281"/>
    </location>
</feature>
<dbReference type="RefSeq" id="WP_076534250.1">
    <property type="nucleotide sequence ID" value="NZ_BMEH01000014.1"/>
</dbReference>
<evidence type="ECO:0000313" key="11">
    <source>
        <dbReference type="Proteomes" id="UP000186141"/>
    </source>
</evidence>
<keyword evidence="2" id="KW-0813">Transport</keyword>
<keyword evidence="6 9" id="KW-1133">Transmembrane helix</keyword>
<evidence type="ECO:0000256" key="2">
    <source>
        <dbReference type="ARBA" id="ARBA00022448"/>
    </source>
</evidence>
<dbReference type="CDD" id="cd06582">
    <property type="entry name" value="TM_PBP1_LivH_like"/>
    <property type="match status" value="1"/>
</dbReference>
<reference evidence="10 11" key="1">
    <citation type="submission" date="2017-01" db="EMBL/GenBank/DDBJ databases">
        <authorList>
            <person name="Mah S.A."/>
            <person name="Swanson W.J."/>
            <person name="Moy G.W."/>
            <person name="Vacquier V.D."/>
        </authorList>
    </citation>
    <scope>NUCLEOTIDE SEQUENCE [LARGE SCALE GENOMIC DNA]</scope>
    <source>
        <strain evidence="10 11">DSM 26375</strain>
    </source>
</reference>
<dbReference type="InterPro" id="IPR001851">
    <property type="entry name" value="ABC_transp_permease"/>
</dbReference>
<dbReference type="EMBL" id="FTOT01000014">
    <property type="protein sequence ID" value="SIT23463.1"/>
    <property type="molecule type" value="Genomic_DNA"/>
</dbReference>
<dbReference type="GO" id="GO:0006865">
    <property type="term" value="P:amino acid transport"/>
    <property type="evidence" value="ECO:0007669"/>
    <property type="project" value="UniProtKB-KW"/>
</dbReference>
<evidence type="ECO:0000256" key="7">
    <source>
        <dbReference type="ARBA" id="ARBA00023136"/>
    </source>
</evidence>
<dbReference type="PANTHER" id="PTHR11795">
    <property type="entry name" value="BRANCHED-CHAIN AMINO ACID TRANSPORT SYSTEM PERMEASE PROTEIN LIVH"/>
    <property type="match status" value="1"/>
</dbReference>
<evidence type="ECO:0000256" key="5">
    <source>
        <dbReference type="ARBA" id="ARBA00022970"/>
    </source>
</evidence>
<dbReference type="OrthoDB" id="9779023at2"/>
<gene>
    <name evidence="10" type="ORF">SAMN05421774_11435</name>
</gene>
<keyword evidence="4 9" id="KW-0812">Transmembrane</keyword>
<feature type="transmembrane region" description="Helical" evidence="9">
    <location>
        <begin position="60"/>
        <end position="84"/>
    </location>
</feature>
<feature type="transmembrane region" description="Helical" evidence="9">
    <location>
        <begin position="35"/>
        <end position="54"/>
    </location>
</feature>
<feature type="transmembrane region" description="Helical" evidence="9">
    <location>
        <begin position="221"/>
        <end position="250"/>
    </location>
</feature>